<accession>A0A0J8V503</accession>
<organism evidence="1 2">
    <name type="scientific">Photobacterium swingsii</name>
    <dbReference type="NCBI Taxonomy" id="680026"/>
    <lineage>
        <taxon>Bacteria</taxon>
        <taxon>Pseudomonadati</taxon>
        <taxon>Pseudomonadota</taxon>
        <taxon>Gammaproteobacteria</taxon>
        <taxon>Vibrionales</taxon>
        <taxon>Vibrionaceae</taxon>
        <taxon>Photobacterium</taxon>
    </lineage>
</organism>
<dbReference type="EMBL" id="PYLZ01000005">
    <property type="protein sequence ID" value="PSW24601.1"/>
    <property type="molecule type" value="Genomic_DNA"/>
</dbReference>
<dbReference type="AlphaFoldDB" id="A0A0J8V503"/>
<gene>
    <name evidence="1" type="ORF">C9I94_11265</name>
</gene>
<keyword evidence="2" id="KW-1185">Reference proteome</keyword>
<comment type="caution">
    <text evidence="1">The sequence shown here is derived from an EMBL/GenBank/DDBJ whole genome shotgun (WGS) entry which is preliminary data.</text>
</comment>
<proteinExistence type="predicted"/>
<name>A0A0J8V503_9GAMM</name>
<sequence length="127" mass="14784">MKQTASCYQAFFSAEDRFLNPHIVPGFEPDVIVDFIQSGITLAACYQSGTQTPNPLLQELFLRRVFFNLLKAIDHRGHSRIFRRVCWDYLHCPLLALKKYYGDSQTGKQRFLSLQREIRQVQHTSGF</sequence>
<protein>
    <submittedName>
        <fullName evidence="1">Uncharacterized protein</fullName>
    </submittedName>
</protein>
<reference evidence="1 2" key="1">
    <citation type="submission" date="2018-01" db="EMBL/GenBank/DDBJ databases">
        <title>Whole genome sequencing of Histamine producing bacteria.</title>
        <authorList>
            <person name="Butler K."/>
        </authorList>
    </citation>
    <scope>NUCLEOTIDE SEQUENCE [LARGE SCALE GENOMIC DNA]</scope>
    <source>
        <strain evidence="1 2">DSM 24669</strain>
    </source>
</reference>
<dbReference type="RefSeq" id="WP_048900928.1">
    <property type="nucleotide sequence ID" value="NZ_AP024853.1"/>
</dbReference>
<evidence type="ECO:0000313" key="2">
    <source>
        <dbReference type="Proteomes" id="UP000240481"/>
    </source>
</evidence>
<dbReference type="Proteomes" id="UP000240481">
    <property type="component" value="Unassembled WGS sequence"/>
</dbReference>
<evidence type="ECO:0000313" key="1">
    <source>
        <dbReference type="EMBL" id="PSW24601.1"/>
    </source>
</evidence>
<dbReference type="OrthoDB" id="5893245at2"/>